<proteinExistence type="predicted"/>
<organism evidence="3 4">
    <name type="scientific">Fulvivirga sediminis</name>
    <dbReference type="NCBI Taxonomy" id="2803949"/>
    <lineage>
        <taxon>Bacteria</taxon>
        <taxon>Pseudomonadati</taxon>
        <taxon>Bacteroidota</taxon>
        <taxon>Cytophagia</taxon>
        <taxon>Cytophagales</taxon>
        <taxon>Fulvivirgaceae</taxon>
        <taxon>Fulvivirga</taxon>
    </lineage>
</organism>
<sequence>MKIVKLISLLFILGVFFSATSCHDPYDEITSQTQPNGVPPDRAGPRD</sequence>
<feature type="chain" id="PRO_5036967258" description="Lipoprotein" evidence="2">
    <location>
        <begin position="22"/>
        <end position="47"/>
    </location>
</feature>
<dbReference type="AlphaFoldDB" id="A0A937K2C9"/>
<dbReference type="RefSeq" id="WP_202245451.1">
    <property type="nucleotide sequence ID" value="NZ_JAESIY010000008.1"/>
</dbReference>
<dbReference type="Proteomes" id="UP000659388">
    <property type="component" value="Unassembled WGS sequence"/>
</dbReference>
<comment type="caution">
    <text evidence="3">The sequence shown here is derived from an EMBL/GenBank/DDBJ whole genome shotgun (WGS) entry which is preliminary data.</text>
</comment>
<accession>A0A937K2C9</accession>
<evidence type="ECO:0000313" key="4">
    <source>
        <dbReference type="Proteomes" id="UP000659388"/>
    </source>
</evidence>
<evidence type="ECO:0000256" key="2">
    <source>
        <dbReference type="SAM" id="SignalP"/>
    </source>
</evidence>
<reference evidence="3" key="1">
    <citation type="submission" date="2021-01" db="EMBL/GenBank/DDBJ databases">
        <title>Fulvivirga kasyanovii gen. nov., sp nov., a novel member of the phylum Bacteroidetes isolated from seawater in a mussel farm.</title>
        <authorList>
            <person name="Zhao L.-H."/>
            <person name="Wang Z.-J."/>
        </authorList>
    </citation>
    <scope>NUCLEOTIDE SEQUENCE</scope>
    <source>
        <strain evidence="3">2943</strain>
    </source>
</reference>
<keyword evidence="2" id="KW-0732">Signal</keyword>
<dbReference type="PROSITE" id="PS51257">
    <property type="entry name" value="PROKAR_LIPOPROTEIN"/>
    <property type="match status" value="1"/>
</dbReference>
<dbReference type="EMBL" id="JAESIY010000008">
    <property type="protein sequence ID" value="MBL3657672.1"/>
    <property type="molecule type" value="Genomic_DNA"/>
</dbReference>
<gene>
    <name evidence="3" type="ORF">JL102_16095</name>
</gene>
<feature type="region of interest" description="Disordered" evidence="1">
    <location>
        <begin position="27"/>
        <end position="47"/>
    </location>
</feature>
<name>A0A937K2C9_9BACT</name>
<feature type="signal peptide" evidence="2">
    <location>
        <begin position="1"/>
        <end position="21"/>
    </location>
</feature>
<keyword evidence="4" id="KW-1185">Reference proteome</keyword>
<protein>
    <recommendedName>
        <fullName evidence="5">Lipoprotein</fullName>
    </recommendedName>
</protein>
<evidence type="ECO:0000313" key="3">
    <source>
        <dbReference type="EMBL" id="MBL3657672.1"/>
    </source>
</evidence>
<evidence type="ECO:0000256" key="1">
    <source>
        <dbReference type="SAM" id="MobiDB-lite"/>
    </source>
</evidence>
<evidence type="ECO:0008006" key="5">
    <source>
        <dbReference type="Google" id="ProtNLM"/>
    </source>
</evidence>